<dbReference type="GO" id="GO:0003676">
    <property type="term" value="F:nucleic acid binding"/>
    <property type="evidence" value="ECO:0007669"/>
    <property type="project" value="InterPro"/>
</dbReference>
<dbReference type="Pfam" id="PF13358">
    <property type="entry name" value="DDE_3"/>
    <property type="match status" value="1"/>
</dbReference>
<dbReference type="InterPro" id="IPR038717">
    <property type="entry name" value="Tc1-like_DDE_dom"/>
</dbReference>
<accession>A0A1V9YWI6</accession>
<evidence type="ECO:0000259" key="1">
    <source>
        <dbReference type="Pfam" id="PF13358"/>
    </source>
</evidence>
<keyword evidence="3" id="KW-1185">Reference proteome</keyword>
<organism evidence="2 3">
    <name type="scientific">Achlya hypogyna</name>
    <name type="common">Oomycete</name>
    <name type="synonym">Protoachlya hypogyna</name>
    <dbReference type="NCBI Taxonomy" id="1202772"/>
    <lineage>
        <taxon>Eukaryota</taxon>
        <taxon>Sar</taxon>
        <taxon>Stramenopiles</taxon>
        <taxon>Oomycota</taxon>
        <taxon>Saprolegniomycetes</taxon>
        <taxon>Saprolegniales</taxon>
        <taxon>Achlyaceae</taxon>
        <taxon>Achlya</taxon>
    </lineage>
</organism>
<proteinExistence type="predicted"/>
<dbReference type="Gene3D" id="3.30.420.10">
    <property type="entry name" value="Ribonuclease H-like superfamily/Ribonuclease H"/>
    <property type="match status" value="1"/>
</dbReference>
<dbReference type="EMBL" id="JNBR01000662">
    <property type="protein sequence ID" value="OQR90169.1"/>
    <property type="molecule type" value="Genomic_DNA"/>
</dbReference>
<name>A0A1V9YWI6_ACHHY</name>
<comment type="caution">
    <text evidence="2">The sequence shown here is derived from an EMBL/GenBank/DDBJ whole genome shotgun (WGS) entry which is preliminary data.</text>
</comment>
<protein>
    <recommendedName>
        <fullName evidence="1">Tc1-like transposase DDE domain-containing protein</fullName>
    </recommendedName>
</protein>
<dbReference type="InterPro" id="IPR036397">
    <property type="entry name" value="RNaseH_sf"/>
</dbReference>
<feature type="domain" description="Tc1-like transposase DDE" evidence="1">
    <location>
        <begin position="1"/>
        <end position="69"/>
    </location>
</feature>
<dbReference type="OrthoDB" id="127242at2759"/>
<reference evidence="2 3" key="1">
    <citation type="journal article" date="2014" name="Genome Biol. Evol.">
        <title>The secreted proteins of Achlya hypogyna and Thraustotheca clavata identify the ancestral oomycete secretome and reveal gene acquisitions by horizontal gene transfer.</title>
        <authorList>
            <person name="Misner I."/>
            <person name="Blouin N."/>
            <person name="Leonard G."/>
            <person name="Richards T.A."/>
            <person name="Lane C.E."/>
        </authorList>
    </citation>
    <scope>NUCLEOTIDE SEQUENCE [LARGE SCALE GENOMIC DNA]</scope>
    <source>
        <strain evidence="2 3">ATCC 48635</strain>
    </source>
</reference>
<evidence type="ECO:0000313" key="2">
    <source>
        <dbReference type="EMBL" id="OQR90169.1"/>
    </source>
</evidence>
<sequence length="144" mass="16065">MLAAFDATGFFAWTHMTGTFDRTAFHEAMRTKVIPYLNSWPHPRSILVLDNAKIHMYKALEDMVHSREVDIRNAPKVVYTDAEHKLLAADPDTQRQILDSTAALPFFGDCGGLAINVAELLTRSCRDEVDDVGLVNLACEVCRG</sequence>
<gene>
    <name evidence="2" type="ORF">ACHHYP_20233</name>
</gene>
<evidence type="ECO:0000313" key="3">
    <source>
        <dbReference type="Proteomes" id="UP000243579"/>
    </source>
</evidence>
<dbReference type="AlphaFoldDB" id="A0A1V9YWI6"/>
<dbReference type="Proteomes" id="UP000243579">
    <property type="component" value="Unassembled WGS sequence"/>
</dbReference>